<accession>X1UWL1</accession>
<dbReference type="EMBL" id="BARW01038312">
    <property type="protein sequence ID" value="GAJ21888.1"/>
    <property type="molecule type" value="Genomic_DNA"/>
</dbReference>
<feature type="non-terminal residue" evidence="1">
    <location>
        <position position="1"/>
    </location>
</feature>
<protein>
    <recommendedName>
        <fullName evidence="2">VWFA domain-containing protein</fullName>
    </recommendedName>
</protein>
<gene>
    <name evidence="1" type="ORF">S12H4_58843</name>
</gene>
<reference evidence="1" key="1">
    <citation type="journal article" date="2014" name="Front. Microbiol.">
        <title>High frequency of phylogenetically diverse reductive dehalogenase-homologous genes in deep subseafloor sedimentary metagenomes.</title>
        <authorList>
            <person name="Kawai M."/>
            <person name="Futagami T."/>
            <person name="Toyoda A."/>
            <person name="Takaki Y."/>
            <person name="Nishi S."/>
            <person name="Hori S."/>
            <person name="Arai W."/>
            <person name="Tsubouchi T."/>
            <person name="Morono Y."/>
            <person name="Uchiyama I."/>
            <person name="Ito T."/>
            <person name="Fujiyama A."/>
            <person name="Inagaki F."/>
            <person name="Takami H."/>
        </authorList>
    </citation>
    <scope>NUCLEOTIDE SEQUENCE</scope>
    <source>
        <strain evidence="1">Expedition CK06-06</strain>
    </source>
</reference>
<dbReference type="InterPro" id="IPR036465">
    <property type="entry name" value="vWFA_dom_sf"/>
</dbReference>
<feature type="non-terminal residue" evidence="1">
    <location>
        <position position="174"/>
    </location>
</feature>
<comment type="caution">
    <text evidence="1">The sequence shown here is derived from an EMBL/GenBank/DDBJ whole genome shotgun (WGS) entry which is preliminary data.</text>
</comment>
<dbReference type="SUPFAM" id="SSF53300">
    <property type="entry name" value="vWA-like"/>
    <property type="match status" value="1"/>
</dbReference>
<dbReference type="PANTHER" id="PTHR37947">
    <property type="entry name" value="BLL2462 PROTEIN"/>
    <property type="match status" value="1"/>
</dbReference>
<name>X1UWL1_9ZZZZ</name>
<dbReference type="Gene3D" id="3.40.50.410">
    <property type="entry name" value="von Willebrand factor, type A domain"/>
    <property type="match status" value="1"/>
</dbReference>
<proteinExistence type="predicted"/>
<dbReference type="AlphaFoldDB" id="X1UWL1"/>
<evidence type="ECO:0008006" key="2">
    <source>
        <dbReference type="Google" id="ProtNLM"/>
    </source>
</evidence>
<dbReference type="PANTHER" id="PTHR37947:SF2">
    <property type="entry name" value="VON WILLEBRAND FACTOR TYPE A"/>
    <property type="match status" value="1"/>
</dbReference>
<evidence type="ECO:0000313" key="1">
    <source>
        <dbReference type="EMBL" id="GAJ21888.1"/>
    </source>
</evidence>
<sequence>AIRCLVIFLLVALLARPILTRTSERVTVLTVIDRSQSIPSGLQQKSLDYLAQALENKAPEDQLAVVDIAEAASISKLPSGDITIRQRNTTLNGQQSKLADGIQMAMAIAPPDTAVRILLVSEGNETAGDLKEAARTAAANNIPIDVLPLRYQYDNEVIFKRLAAPTRARSSQTV</sequence>
<organism evidence="1">
    <name type="scientific">marine sediment metagenome</name>
    <dbReference type="NCBI Taxonomy" id="412755"/>
    <lineage>
        <taxon>unclassified sequences</taxon>
        <taxon>metagenomes</taxon>
        <taxon>ecological metagenomes</taxon>
    </lineage>
</organism>